<evidence type="ECO:0000259" key="1">
    <source>
        <dbReference type="Pfam" id="PF13767"/>
    </source>
</evidence>
<proteinExistence type="predicted"/>
<gene>
    <name evidence="2" type="ORF">NDI38_19650</name>
</gene>
<dbReference type="Pfam" id="PF13767">
    <property type="entry name" value="DUF4168"/>
    <property type="match status" value="1"/>
</dbReference>
<accession>A0ABV0KN29</accession>
<sequence>MMQPSSLRFMLHAGLSRLLLVGALSTVGVLASYTPSPTQRSITLGLGEAVSAQSPTPPVSQYARAALFIEQERQQDHAEVKRIMGGNVPDDVCRQKNIPSAVRDICNRFLKRSADIIKENGLTITQFNEMTRRKESDPALQQKIQGELLKLQKTAP</sequence>
<dbReference type="EMBL" id="JAMPLM010000020">
    <property type="protein sequence ID" value="MEP1060652.1"/>
    <property type="molecule type" value="Genomic_DNA"/>
</dbReference>
<evidence type="ECO:0000313" key="2">
    <source>
        <dbReference type="EMBL" id="MEP1060652.1"/>
    </source>
</evidence>
<keyword evidence="3" id="KW-1185">Reference proteome</keyword>
<dbReference type="Proteomes" id="UP001476950">
    <property type="component" value="Unassembled WGS sequence"/>
</dbReference>
<protein>
    <submittedName>
        <fullName evidence="2">DUF4168 domain-containing protein</fullName>
    </submittedName>
</protein>
<dbReference type="InterPro" id="IPR025433">
    <property type="entry name" value="DUF4168"/>
</dbReference>
<dbReference type="RefSeq" id="WP_190448645.1">
    <property type="nucleotide sequence ID" value="NZ_JAMPLM010000020.1"/>
</dbReference>
<reference evidence="2 3" key="1">
    <citation type="submission" date="2022-04" db="EMBL/GenBank/DDBJ databases">
        <title>Positive selection, recombination, and allopatry shape intraspecific diversity of widespread and dominant cyanobacteria.</title>
        <authorList>
            <person name="Wei J."/>
            <person name="Shu W."/>
            <person name="Hu C."/>
        </authorList>
    </citation>
    <scope>NUCLEOTIDE SEQUENCE [LARGE SCALE GENOMIC DNA]</scope>
    <source>
        <strain evidence="2 3">AS-A4</strain>
    </source>
</reference>
<organism evidence="2 3">
    <name type="scientific">Stenomitos frigidus AS-A4</name>
    <dbReference type="NCBI Taxonomy" id="2933935"/>
    <lineage>
        <taxon>Bacteria</taxon>
        <taxon>Bacillati</taxon>
        <taxon>Cyanobacteriota</taxon>
        <taxon>Cyanophyceae</taxon>
        <taxon>Leptolyngbyales</taxon>
        <taxon>Leptolyngbyaceae</taxon>
        <taxon>Stenomitos</taxon>
    </lineage>
</organism>
<feature type="domain" description="DUF4168" evidence="1">
    <location>
        <begin position="59"/>
        <end position="144"/>
    </location>
</feature>
<name>A0ABV0KN29_9CYAN</name>
<comment type="caution">
    <text evidence="2">The sequence shown here is derived from an EMBL/GenBank/DDBJ whole genome shotgun (WGS) entry which is preliminary data.</text>
</comment>
<evidence type="ECO:0000313" key="3">
    <source>
        <dbReference type="Proteomes" id="UP001476950"/>
    </source>
</evidence>